<dbReference type="GO" id="GO:0006952">
    <property type="term" value="P:defense response"/>
    <property type="evidence" value="ECO:0007669"/>
    <property type="project" value="UniProtKB-KW"/>
</dbReference>
<keyword evidence="1" id="KW-0611">Plant defense</keyword>
<dbReference type="Gene3D" id="3.40.50.300">
    <property type="entry name" value="P-loop containing nucleotide triphosphate hydrolases"/>
    <property type="match status" value="1"/>
</dbReference>
<protein>
    <submittedName>
        <fullName evidence="3">NB-ARC domain-containing protein</fullName>
    </submittedName>
</protein>
<dbReference type="STRING" id="3775.A0A1Q3CCM8"/>
<dbReference type="Gene3D" id="1.10.8.430">
    <property type="entry name" value="Helical domain of apoptotic protease-activating factors"/>
    <property type="match status" value="1"/>
</dbReference>
<dbReference type="EMBL" id="BDDD01001723">
    <property type="protein sequence ID" value="GAV77985.1"/>
    <property type="molecule type" value="Genomic_DNA"/>
</dbReference>
<dbReference type="Proteomes" id="UP000187406">
    <property type="component" value="Unassembled WGS sequence"/>
</dbReference>
<dbReference type="OrthoDB" id="37484at2759"/>
<organism evidence="3 4">
    <name type="scientific">Cephalotus follicularis</name>
    <name type="common">Albany pitcher plant</name>
    <dbReference type="NCBI Taxonomy" id="3775"/>
    <lineage>
        <taxon>Eukaryota</taxon>
        <taxon>Viridiplantae</taxon>
        <taxon>Streptophyta</taxon>
        <taxon>Embryophyta</taxon>
        <taxon>Tracheophyta</taxon>
        <taxon>Spermatophyta</taxon>
        <taxon>Magnoliopsida</taxon>
        <taxon>eudicotyledons</taxon>
        <taxon>Gunneridae</taxon>
        <taxon>Pentapetalae</taxon>
        <taxon>rosids</taxon>
        <taxon>fabids</taxon>
        <taxon>Oxalidales</taxon>
        <taxon>Cephalotaceae</taxon>
        <taxon>Cephalotus</taxon>
    </lineage>
</organism>
<dbReference type="SUPFAM" id="SSF52540">
    <property type="entry name" value="P-loop containing nucleoside triphosphate hydrolases"/>
    <property type="match status" value="1"/>
</dbReference>
<dbReference type="PRINTS" id="PR00364">
    <property type="entry name" value="DISEASERSIST"/>
</dbReference>
<dbReference type="GO" id="GO:0043531">
    <property type="term" value="F:ADP binding"/>
    <property type="evidence" value="ECO:0007669"/>
    <property type="project" value="InterPro"/>
</dbReference>
<evidence type="ECO:0000259" key="2">
    <source>
        <dbReference type="Pfam" id="PF00931"/>
    </source>
</evidence>
<reference evidence="4" key="1">
    <citation type="submission" date="2016-04" db="EMBL/GenBank/DDBJ databases">
        <title>Cephalotus genome sequencing.</title>
        <authorList>
            <person name="Fukushima K."/>
            <person name="Hasebe M."/>
            <person name="Fang X."/>
        </authorList>
    </citation>
    <scope>NUCLEOTIDE SEQUENCE [LARGE SCALE GENOMIC DNA]</scope>
    <source>
        <strain evidence="4">cv. St1</strain>
    </source>
</reference>
<keyword evidence="4" id="KW-1185">Reference proteome</keyword>
<dbReference type="InParanoid" id="A0A1Q3CCM8"/>
<dbReference type="AlphaFoldDB" id="A0A1Q3CCM8"/>
<dbReference type="InterPro" id="IPR042197">
    <property type="entry name" value="Apaf_helical"/>
</dbReference>
<gene>
    <name evidence="3" type="ORF">CFOL_v3_21453</name>
</gene>
<dbReference type="InterPro" id="IPR027417">
    <property type="entry name" value="P-loop_NTPase"/>
</dbReference>
<proteinExistence type="predicted"/>
<dbReference type="Pfam" id="PF00931">
    <property type="entry name" value="NB-ARC"/>
    <property type="match status" value="1"/>
</dbReference>
<comment type="caution">
    <text evidence="3">The sequence shown here is derived from an EMBL/GenBank/DDBJ whole genome shotgun (WGS) entry which is preliminary data.</text>
</comment>
<accession>A0A1Q3CCM8</accession>
<name>A0A1Q3CCM8_CEPFO</name>
<evidence type="ECO:0000256" key="1">
    <source>
        <dbReference type="ARBA" id="ARBA00022821"/>
    </source>
</evidence>
<evidence type="ECO:0000313" key="4">
    <source>
        <dbReference type="Proteomes" id="UP000187406"/>
    </source>
</evidence>
<dbReference type="PANTHER" id="PTHR36766">
    <property type="entry name" value="PLANT BROAD-SPECTRUM MILDEW RESISTANCE PROTEIN RPW8"/>
    <property type="match status" value="1"/>
</dbReference>
<sequence>MGGLGKTTLARLVYNDEAVQGFDSKAWVCVSDDFDVIRLSKAILGAVTSQNCDDLKDLNQVQLKLRDALTSKKLLLILDNVWNTKHGLWEALKSPFLAGAPGSRIIVTTRDAKVAQLMGPIEYYKLKPLSNDDFWFVFVKHAFEDRDIAANSNLETIRDKIVAKCRGLPLAARTLGGLLGCKLREEWEDILDSKI</sequence>
<feature type="domain" description="NB-ARC" evidence="2">
    <location>
        <begin position="1"/>
        <end position="146"/>
    </location>
</feature>
<evidence type="ECO:0000313" key="3">
    <source>
        <dbReference type="EMBL" id="GAV77985.1"/>
    </source>
</evidence>
<dbReference type="PANTHER" id="PTHR36766:SF40">
    <property type="entry name" value="DISEASE RESISTANCE PROTEIN RGA3"/>
    <property type="match status" value="1"/>
</dbReference>
<dbReference type="InterPro" id="IPR002182">
    <property type="entry name" value="NB-ARC"/>
</dbReference>